<keyword evidence="2" id="KW-0067">ATP-binding</keyword>
<keyword evidence="1" id="KW-0547">Nucleotide-binding</keyword>
<dbReference type="InterPro" id="IPR042099">
    <property type="entry name" value="ANL_N_sf"/>
</dbReference>
<dbReference type="CDD" id="cd05907">
    <property type="entry name" value="VL_LC_FACS_like"/>
    <property type="match status" value="1"/>
</dbReference>
<feature type="domain" description="AMP-dependent synthetase/ligase" evidence="3">
    <location>
        <begin position="28"/>
        <end position="540"/>
    </location>
</feature>
<reference evidence="4 5" key="1">
    <citation type="submission" date="2016-11" db="EMBL/GenBank/DDBJ databases">
        <title>Draft Genome Sequences of Nine Cyanobacterial Strains from Diverse Habitats.</title>
        <authorList>
            <person name="Zhu T."/>
            <person name="Hou S."/>
            <person name="Lu X."/>
            <person name="Hess W.R."/>
        </authorList>
    </citation>
    <scope>NUCLEOTIDE SEQUENCE [LARGE SCALE GENOMIC DNA]</scope>
    <source>
        <strain evidence="4 5">NIES-593</strain>
    </source>
</reference>
<gene>
    <name evidence="4" type="ORF">NIES593_18405</name>
</gene>
<evidence type="ECO:0000313" key="5">
    <source>
        <dbReference type="Proteomes" id="UP000186868"/>
    </source>
</evidence>
<name>A0A1U7HA77_9CYAN</name>
<dbReference type="SUPFAM" id="SSF56801">
    <property type="entry name" value="Acetyl-CoA synthetase-like"/>
    <property type="match status" value="1"/>
</dbReference>
<keyword evidence="4" id="KW-0436">Ligase</keyword>
<proteinExistence type="predicted"/>
<dbReference type="STRING" id="1921803.NIES593_18405"/>
<evidence type="ECO:0000256" key="2">
    <source>
        <dbReference type="ARBA" id="ARBA00022840"/>
    </source>
</evidence>
<evidence type="ECO:0000259" key="3">
    <source>
        <dbReference type="Pfam" id="PF00501"/>
    </source>
</evidence>
<dbReference type="AlphaFoldDB" id="A0A1U7HA77"/>
<dbReference type="GO" id="GO:0016020">
    <property type="term" value="C:membrane"/>
    <property type="evidence" value="ECO:0007669"/>
    <property type="project" value="TreeGrafter"/>
</dbReference>
<organism evidence="4 5">
    <name type="scientific">Hydrococcus rivularis NIES-593</name>
    <dbReference type="NCBI Taxonomy" id="1921803"/>
    <lineage>
        <taxon>Bacteria</taxon>
        <taxon>Bacillati</taxon>
        <taxon>Cyanobacteriota</taxon>
        <taxon>Cyanophyceae</taxon>
        <taxon>Pleurocapsales</taxon>
        <taxon>Hydrococcaceae</taxon>
        <taxon>Hydrococcus</taxon>
    </lineage>
</organism>
<dbReference type="Gene3D" id="3.40.50.12780">
    <property type="entry name" value="N-terminal domain of ligase-like"/>
    <property type="match status" value="1"/>
</dbReference>
<sequence>MLRFDKTYKAPPNSGKAILGRTLPSLLDEGCDRAPNDRAFNQWSEAGWESLSNHAFRSAAEEVALGLLELPLDKGDRVALLMHSDVNFCLVDMGCLLANLIDVPIDLTQTIENIIFIMQHSEAKALVVSNLDLLDQIVPYLWDASTLKIAIIADVPTNWQQLRSQRLSDRNEATQETSDVKEIPVTECLVIPQLLHRPRVDRPCLEFPPCIQLLSLEEVRAKGRGCSGETHRQQLRESLEAKMLATIIYIPGSTGQLQGVMLTHENLSASSLAAFTSIPDLALGAKEVALSFLPLTHVFARTFVYGHMNYGHSIYFSSPNRVMKHLMEVRPTLFATVPLLLEKVYHHILERASKQSTRETVGKKKRAAKRKYSTATLQRWLRARKATKRHIGWLFSRFSVFKIELQFLQNAPIQNIVNWALNLAKQYELGRKPKALYALQLKVADRLVFSKWRSVFGGRLKYLISGGAALKAGIANLLAAAGIIILQGYGLTETSGAVACNRGQFNRAGTVGVPLPGVEVAIAEDKEILVRGPCVMQGYYKKTEATQKVLDEDGWLHTGDLGEFDEDGFLKITGLKKSPFKLSTGKYVTPEPLEGKLEKSPLVSKAIAVGAERKFCAMLIFPNLDALHEQARAIGLNLPTEALLKHPCILALYQALVDEANCHLPYWSTVKRFSLVNATLSVENEMLTPTAEVRRAKVVEAFAKEIEALYAEETTQRKRDTEVRKIDENPIPEEFPCPSIPTDACPVYARSLNHY</sequence>
<evidence type="ECO:0000256" key="1">
    <source>
        <dbReference type="ARBA" id="ARBA00022741"/>
    </source>
</evidence>
<protein>
    <submittedName>
        <fullName evidence="4">Long-chain fatty acid--CoA ligase</fullName>
    </submittedName>
</protein>
<dbReference type="RefSeq" id="WP_073600967.1">
    <property type="nucleotide sequence ID" value="NZ_MRCB01000029.1"/>
</dbReference>
<evidence type="ECO:0000313" key="4">
    <source>
        <dbReference type="EMBL" id="OKH20486.1"/>
    </source>
</evidence>
<comment type="caution">
    <text evidence="4">The sequence shown here is derived from an EMBL/GenBank/DDBJ whole genome shotgun (WGS) entry which is preliminary data.</text>
</comment>
<dbReference type="GO" id="GO:0005524">
    <property type="term" value="F:ATP binding"/>
    <property type="evidence" value="ECO:0007669"/>
    <property type="project" value="UniProtKB-KW"/>
</dbReference>
<dbReference type="PANTHER" id="PTHR43272:SF33">
    <property type="entry name" value="AMP-BINDING DOMAIN-CONTAINING PROTEIN-RELATED"/>
    <property type="match status" value="1"/>
</dbReference>
<dbReference type="PANTHER" id="PTHR43272">
    <property type="entry name" value="LONG-CHAIN-FATTY-ACID--COA LIGASE"/>
    <property type="match status" value="1"/>
</dbReference>
<dbReference type="Pfam" id="PF23562">
    <property type="entry name" value="AMP-binding_C_3"/>
    <property type="match status" value="1"/>
</dbReference>
<keyword evidence="5" id="KW-1185">Reference proteome</keyword>
<dbReference type="InterPro" id="IPR000873">
    <property type="entry name" value="AMP-dep_synth/lig_dom"/>
</dbReference>
<accession>A0A1U7HA77</accession>
<dbReference type="EMBL" id="MRCB01000029">
    <property type="protein sequence ID" value="OKH20486.1"/>
    <property type="molecule type" value="Genomic_DNA"/>
</dbReference>
<dbReference type="Proteomes" id="UP000186868">
    <property type="component" value="Unassembled WGS sequence"/>
</dbReference>
<dbReference type="GO" id="GO:0004467">
    <property type="term" value="F:long-chain fatty acid-CoA ligase activity"/>
    <property type="evidence" value="ECO:0007669"/>
    <property type="project" value="TreeGrafter"/>
</dbReference>
<dbReference type="OrthoDB" id="9778383at2"/>
<dbReference type="Pfam" id="PF00501">
    <property type="entry name" value="AMP-binding"/>
    <property type="match status" value="1"/>
</dbReference>